<organism evidence="3 4">
    <name type="scientific">Pseudogymnoascus verrucosus</name>
    <dbReference type="NCBI Taxonomy" id="342668"/>
    <lineage>
        <taxon>Eukaryota</taxon>
        <taxon>Fungi</taxon>
        <taxon>Dikarya</taxon>
        <taxon>Ascomycota</taxon>
        <taxon>Pezizomycotina</taxon>
        <taxon>Leotiomycetes</taxon>
        <taxon>Thelebolales</taxon>
        <taxon>Thelebolaceae</taxon>
        <taxon>Pseudogymnoascus</taxon>
    </lineage>
</organism>
<sequence>MMKAQIIAAAGLLFSSRAYAQQSLNQGSGFGTYYFDVEQIETCGTSFAAQNQGGVMCSHITSLPLTEINSNYVVAMNNTLLRGDMAKYCGKKVVVSVNGVASNLPLFIGDGCERCGTGPSTSDTWEANGAPGLDFSYSVLNELSGSACADGHIDISWEIVDETLYNFDTDGSGTTQGPASGGSSSGSGSAAANAATTAASSSASQESSSATQESTSATQESTSAAQESTSAAQESASSAATSASSASQAVNSPADVAQAAVPTTMITQTAKAASTTSDAPTTSYTPTATSGLEILATPTTSEPSAPCPTGVWECSGDDLVQCLDGKWVTRATCVDGLSCQGGNSPYCAPLGFGKALAGN</sequence>
<evidence type="ECO:0000313" key="3">
    <source>
        <dbReference type="EMBL" id="OBT96337.1"/>
    </source>
</evidence>
<dbReference type="RefSeq" id="XP_018130070.1">
    <property type="nucleotide sequence ID" value="XM_018275301.2"/>
</dbReference>
<accession>A0A1B8GKG8</accession>
<dbReference type="OrthoDB" id="2564987at2759"/>
<name>A0A1B8GKG8_9PEZI</name>
<feature type="compositionally biased region" description="Low complexity" evidence="1">
    <location>
        <begin position="186"/>
        <end position="247"/>
    </location>
</feature>
<evidence type="ECO:0000256" key="1">
    <source>
        <dbReference type="SAM" id="MobiDB-lite"/>
    </source>
</evidence>
<evidence type="ECO:0000313" key="4">
    <source>
        <dbReference type="Proteomes" id="UP000091956"/>
    </source>
</evidence>
<dbReference type="GeneID" id="28839229"/>
<reference evidence="3 4" key="1">
    <citation type="submission" date="2016-03" db="EMBL/GenBank/DDBJ databases">
        <title>Comparative genomics of Pseudogymnoascus destructans, the fungus causing white-nose syndrome of bats.</title>
        <authorList>
            <person name="Palmer J.M."/>
            <person name="Drees K.P."/>
            <person name="Foster J.T."/>
            <person name="Lindner D.L."/>
        </authorList>
    </citation>
    <scope>NUCLEOTIDE SEQUENCE [LARGE SCALE GENOMIC DNA]</scope>
    <source>
        <strain evidence="3 4">UAMH 10579</strain>
    </source>
</reference>
<evidence type="ECO:0000256" key="2">
    <source>
        <dbReference type="SAM" id="SignalP"/>
    </source>
</evidence>
<feature type="signal peptide" evidence="2">
    <location>
        <begin position="1"/>
        <end position="20"/>
    </location>
</feature>
<gene>
    <name evidence="3" type="ORF">VE01_05843</name>
</gene>
<reference evidence="4" key="2">
    <citation type="journal article" date="2018" name="Nat. Commun.">
        <title>Extreme sensitivity to ultraviolet light in the fungal pathogen causing white-nose syndrome of bats.</title>
        <authorList>
            <person name="Palmer J.M."/>
            <person name="Drees K.P."/>
            <person name="Foster J.T."/>
            <person name="Lindner D.L."/>
        </authorList>
    </citation>
    <scope>NUCLEOTIDE SEQUENCE [LARGE SCALE GENOMIC DNA]</scope>
    <source>
        <strain evidence="4">UAMH 10579</strain>
    </source>
</reference>
<dbReference type="EMBL" id="KV460229">
    <property type="protein sequence ID" value="OBT96337.1"/>
    <property type="molecule type" value="Genomic_DNA"/>
</dbReference>
<keyword evidence="4" id="KW-1185">Reference proteome</keyword>
<feature type="chain" id="PRO_5008608676" evidence="2">
    <location>
        <begin position="21"/>
        <end position="359"/>
    </location>
</feature>
<dbReference type="AlphaFoldDB" id="A0A1B8GKG8"/>
<proteinExistence type="predicted"/>
<feature type="region of interest" description="Disordered" evidence="1">
    <location>
        <begin position="170"/>
        <end position="247"/>
    </location>
</feature>
<keyword evidence="2" id="KW-0732">Signal</keyword>
<dbReference type="Gene3D" id="2.40.40.10">
    <property type="entry name" value="RlpA-like domain"/>
    <property type="match status" value="1"/>
</dbReference>
<dbReference type="Proteomes" id="UP000091956">
    <property type="component" value="Unassembled WGS sequence"/>
</dbReference>
<dbReference type="InterPro" id="IPR036908">
    <property type="entry name" value="RlpA-like_sf"/>
</dbReference>
<dbReference type="STRING" id="342668.A0A1B8GKG8"/>
<protein>
    <submittedName>
        <fullName evidence="3">Uncharacterized protein</fullName>
    </submittedName>
</protein>